<dbReference type="PANTHER" id="PTHR10997:SF9">
    <property type="entry name" value="IMPORTIN-9"/>
    <property type="match status" value="1"/>
</dbReference>
<dbReference type="GO" id="GO:0005635">
    <property type="term" value="C:nuclear envelope"/>
    <property type="evidence" value="ECO:0007669"/>
    <property type="project" value="TreeGrafter"/>
</dbReference>
<reference evidence="2" key="1">
    <citation type="submission" date="2013-09" db="EMBL/GenBank/DDBJ databases">
        <title>The Genome Sequence of Anopheles maculatus species B.</title>
        <authorList>
            <consortium name="The Broad Institute Genomics Platform"/>
            <person name="Neafsey D.E."/>
            <person name="Besansky N."/>
            <person name="Howell P."/>
            <person name="Walton C."/>
            <person name="Young S.K."/>
            <person name="Zeng Q."/>
            <person name="Gargeya S."/>
            <person name="Fitzgerald M."/>
            <person name="Haas B."/>
            <person name="Abouelleil A."/>
            <person name="Allen A.W."/>
            <person name="Alvarado L."/>
            <person name="Arachchi H.M."/>
            <person name="Berlin A.M."/>
            <person name="Chapman S.B."/>
            <person name="Gainer-Dewar J."/>
            <person name="Goldberg J."/>
            <person name="Griggs A."/>
            <person name="Gujja S."/>
            <person name="Hansen M."/>
            <person name="Howarth C."/>
            <person name="Imamovic A."/>
            <person name="Ireland A."/>
            <person name="Larimer J."/>
            <person name="McCowan C."/>
            <person name="Murphy C."/>
            <person name="Pearson M."/>
            <person name="Poon T.W."/>
            <person name="Priest M."/>
            <person name="Roberts A."/>
            <person name="Saif S."/>
            <person name="Shea T."/>
            <person name="Sisk P."/>
            <person name="Sykes S."/>
            <person name="Wortman J."/>
            <person name="Nusbaum C."/>
            <person name="Birren B."/>
        </authorList>
    </citation>
    <scope>NUCLEOTIDE SEQUENCE [LARGE SCALE GENOMIC DNA]</scope>
    <source>
        <strain evidence="2">maculatus3</strain>
    </source>
</reference>
<dbReference type="PANTHER" id="PTHR10997">
    <property type="entry name" value="IMPORTIN-7, 8, 11"/>
    <property type="match status" value="1"/>
</dbReference>
<name>A0A182S8Y9_9DIPT</name>
<reference evidence="1" key="2">
    <citation type="submission" date="2020-05" db="UniProtKB">
        <authorList>
            <consortium name="EnsemblMetazoa"/>
        </authorList>
    </citation>
    <scope>IDENTIFICATION</scope>
    <source>
        <strain evidence="1">maculatus3</strain>
    </source>
</reference>
<dbReference type="Proteomes" id="UP000075901">
    <property type="component" value="Unassembled WGS sequence"/>
</dbReference>
<dbReference type="GO" id="GO:0006606">
    <property type="term" value="P:protein import into nucleus"/>
    <property type="evidence" value="ECO:0007669"/>
    <property type="project" value="TreeGrafter"/>
</dbReference>
<dbReference type="EnsemblMetazoa" id="AMAM002064-RA">
    <property type="protein sequence ID" value="AMAM002064-PA"/>
    <property type="gene ID" value="AMAM002064"/>
</dbReference>
<proteinExistence type="predicted"/>
<evidence type="ECO:0000313" key="2">
    <source>
        <dbReference type="Proteomes" id="UP000075901"/>
    </source>
</evidence>
<keyword evidence="2" id="KW-1185">Reference proteome</keyword>
<dbReference type="InterPro" id="IPR016024">
    <property type="entry name" value="ARM-type_fold"/>
</dbReference>
<dbReference type="Gene3D" id="1.25.10.10">
    <property type="entry name" value="Leucine-rich Repeat Variant"/>
    <property type="match status" value="1"/>
</dbReference>
<dbReference type="InterPro" id="IPR011989">
    <property type="entry name" value="ARM-like"/>
</dbReference>
<dbReference type="GO" id="GO:0005829">
    <property type="term" value="C:cytosol"/>
    <property type="evidence" value="ECO:0007669"/>
    <property type="project" value="TreeGrafter"/>
</dbReference>
<organism evidence="1 2">
    <name type="scientific">Anopheles maculatus</name>
    <dbReference type="NCBI Taxonomy" id="74869"/>
    <lineage>
        <taxon>Eukaryota</taxon>
        <taxon>Metazoa</taxon>
        <taxon>Ecdysozoa</taxon>
        <taxon>Arthropoda</taxon>
        <taxon>Hexapoda</taxon>
        <taxon>Insecta</taxon>
        <taxon>Pterygota</taxon>
        <taxon>Neoptera</taxon>
        <taxon>Endopterygota</taxon>
        <taxon>Diptera</taxon>
        <taxon>Nematocera</taxon>
        <taxon>Culicoidea</taxon>
        <taxon>Culicidae</taxon>
        <taxon>Anophelinae</taxon>
        <taxon>Anopheles</taxon>
        <taxon>Anopheles maculatus group</taxon>
    </lineage>
</organism>
<dbReference type="VEuPathDB" id="VectorBase:AMAM002064"/>
<dbReference type="SUPFAM" id="SSF48371">
    <property type="entry name" value="ARM repeat"/>
    <property type="match status" value="1"/>
</dbReference>
<evidence type="ECO:0000313" key="1">
    <source>
        <dbReference type="EnsemblMetazoa" id="AMAM002064-PA"/>
    </source>
</evidence>
<sequence>MQRLIEGLTAPNGPHSSFPLKTQIIKILKYMISDMSKFVQPYVGTILPTIWQLLTQLADFYVKVVVNEIEAAPFNGPEQDEDVVDDFVQMILQIFEFVHTIIEMKKYKAAIMNVLTDLVYITVLYMQITEDQARQWVEDPEKFVDDEDEQGVEFTIRVTAHDVLLIVGREYENQLLPCFTEALGKHSAVAEVDRNAGNPHWWKIHESSMLAVGSFKDMIVESPASFDMGQYLALIKMLMESHASPYLLGRCLWLLSRAIYGFCTNLKGNKDERHVLILSKLEHFFDGLVGLFEHSQNTVLGLLLEALSATISVRRKTKKGCGGRRV</sequence>
<dbReference type="AlphaFoldDB" id="A0A182S8Y9"/>
<accession>A0A182S8Y9</accession>
<evidence type="ECO:0008006" key="3">
    <source>
        <dbReference type="Google" id="ProtNLM"/>
    </source>
</evidence>
<protein>
    <recommendedName>
        <fullName evidence="3">Exportin-2 central domain-containing protein</fullName>
    </recommendedName>
</protein>